<dbReference type="KEGG" id="rpne:NCTC8284_03871"/>
<sequence length="84" mass="9816">MQKPINKSNNWKNKKKNKNKTCQTNGRDLSLGVKPFRSGKDAVGRRQKASRMKVYYEHLNQVRIEMITNLQATQAQIVKQKKPF</sequence>
<organism evidence="2 3">
    <name type="scientific">Rodentibacter pneumotropicus</name>
    <dbReference type="NCBI Taxonomy" id="758"/>
    <lineage>
        <taxon>Bacteria</taxon>
        <taxon>Pseudomonadati</taxon>
        <taxon>Pseudomonadota</taxon>
        <taxon>Gammaproteobacteria</taxon>
        <taxon>Pasteurellales</taxon>
        <taxon>Pasteurellaceae</taxon>
        <taxon>Rodentibacter</taxon>
    </lineage>
</organism>
<protein>
    <submittedName>
        <fullName evidence="2">Uncharacterized protein</fullName>
    </submittedName>
</protein>
<dbReference type="Proteomes" id="UP000278733">
    <property type="component" value="Chromosome"/>
</dbReference>
<dbReference type="EMBL" id="LR134405">
    <property type="protein sequence ID" value="VEH68632.1"/>
    <property type="molecule type" value="Genomic_DNA"/>
</dbReference>
<evidence type="ECO:0000313" key="2">
    <source>
        <dbReference type="EMBL" id="VEH68632.1"/>
    </source>
</evidence>
<accession>A0A448MU27</accession>
<gene>
    <name evidence="2" type="ORF">NCTC8284_03871</name>
</gene>
<name>A0A448MU27_9PAST</name>
<reference evidence="2 3" key="1">
    <citation type="submission" date="2018-12" db="EMBL/GenBank/DDBJ databases">
        <authorList>
            <consortium name="Pathogen Informatics"/>
        </authorList>
    </citation>
    <scope>NUCLEOTIDE SEQUENCE [LARGE SCALE GENOMIC DNA]</scope>
    <source>
        <strain evidence="2 3">NCTC8284</strain>
    </source>
</reference>
<dbReference type="AlphaFoldDB" id="A0A448MU27"/>
<evidence type="ECO:0000256" key="1">
    <source>
        <dbReference type="SAM" id="MobiDB-lite"/>
    </source>
</evidence>
<proteinExistence type="predicted"/>
<evidence type="ECO:0000313" key="3">
    <source>
        <dbReference type="Proteomes" id="UP000278733"/>
    </source>
</evidence>
<feature type="region of interest" description="Disordered" evidence="1">
    <location>
        <begin position="1"/>
        <end position="45"/>
    </location>
</feature>
<feature type="compositionally biased region" description="Low complexity" evidence="1">
    <location>
        <begin position="1"/>
        <end position="11"/>
    </location>
</feature>